<dbReference type="Gene3D" id="3.10.450.50">
    <property type="match status" value="1"/>
</dbReference>
<dbReference type="Pfam" id="PF12893">
    <property type="entry name" value="Lumazine_bd_2"/>
    <property type="match status" value="1"/>
</dbReference>
<reference evidence="2" key="1">
    <citation type="journal article" date="2018" name="Int. J. Syst. Evol. Microbiol.">
        <title>Carboxylicivirga sediminis sp. nov., isolated from coastal sediment.</title>
        <authorList>
            <person name="Wang F.Q."/>
            <person name="Ren L.H."/>
            <person name="Zou R.J."/>
            <person name="Sun Y.Z."/>
            <person name="Liu X.J."/>
            <person name="Jiang F."/>
            <person name="Liu L.J."/>
        </authorList>
    </citation>
    <scope>NUCLEOTIDE SEQUENCE</scope>
    <source>
        <strain evidence="2">JR1</strain>
    </source>
</reference>
<evidence type="ECO:0000313" key="2">
    <source>
        <dbReference type="EMBL" id="MBR8534088.1"/>
    </source>
</evidence>
<organism evidence="2 3">
    <name type="scientific">Carboxylicivirga sediminis</name>
    <dbReference type="NCBI Taxonomy" id="2006564"/>
    <lineage>
        <taxon>Bacteria</taxon>
        <taxon>Pseudomonadati</taxon>
        <taxon>Bacteroidota</taxon>
        <taxon>Bacteroidia</taxon>
        <taxon>Marinilabiliales</taxon>
        <taxon>Marinilabiliaceae</taxon>
        <taxon>Carboxylicivirga</taxon>
    </lineage>
</organism>
<feature type="chain" id="PRO_5037598542" evidence="1">
    <location>
        <begin position="22"/>
        <end position="151"/>
    </location>
</feature>
<name>A0A941IVL0_9BACT</name>
<dbReference type="InterPro" id="IPR039437">
    <property type="entry name" value="FrzH/put_lumazine-bd"/>
</dbReference>
<keyword evidence="1" id="KW-0732">Signal</keyword>
<accession>A0A941IVL0</accession>
<dbReference type="Proteomes" id="UP000679220">
    <property type="component" value="Unassembled WGS sequence"/>
</dbReference>
<gene>
    <name evidence="2" type="ORF">KDU71_00820</name>
</gene>
<dbReference type="RefSeq" id="WP_212187992.1">
    <property type="nucleotide sequence ID" value="NZ_JAGTAR010000001.1"/>
</dbReference>
<comment type="caution">
    <text evidence="2">The sequence shown here is derived from an EMBL/GenBank/DDBJ whole genome shotgun (WGS) entry which is preliminary data.</text>
</comment>
<dbReference type="AlphaFoldDB" id="A0A941IVL0"/>
<sequence length="151" mass="17176">MKKYILLFTAALIGFTSFAQSDIKEEMAIKRVIESAYLDGVQNIGDMAKIDAGFHPDFRMQVLNNNGRLSNVSLTEFKQRVKNNMVDGVLPRKVGKHVSVDYLSIDISNNAATIKMDYILEGKSVYIDYMQLYKFPDGWKIVNKIYHTVEG</sequence>
<dbReference type="SUPFAM" id="SSF54427">
    <property type="entry name" value="NTF2-like"/>
    <property type="match status" value="1"/>
</dbReference>
<keyword evidence="3" id="KW-1185">Reference proteome</keyword>
<feature type="signal peptide" evidence="1">
    <location>
        <begin position="1"/>
        <end position="21"/>
    </location>
</feature>
<reference evidence="2" key="2">
    <citation type="submission" date="2021-04" db="EMBL/GenBank/DDBJ databases">
        <authorList>
            <person name="Zhang T."/>
            <person name="Zhang Y."/>
            <person name="Lu D."/>
            <person name="Zuo D."/>
            <person name="Du Z."/>
        </authorList>
    </citation>
    <scope>NUCLEOTIDE SEQUENCE</scope>
    <source>
        <strain evidence="2">JR1</strain>
    </source>
</reference>
<dbReference type="EMBL" id="JAGTAR010000001">
    <property type="protein sequence ID" value="MBR8534088.1"/>
    <property type="molecule type" value="Genomic_DNA"/>
</dbReference>
<dbReference type="InterPro" id="IPR032710">
    <property type="entry name" value="NTF2-like_dom_sf"/>
</dbReference>
<evidence type="ECO:0000256" key="1">
    <source>
        <dbReference type="SAM" id="SignalP"/>
    </source>
</evidence>
<evidence type="ECO:0000313" key="3">
    <source>
        <dbReference type="Proteomes" id="UP000679220"/>
    </source>
</evidence>
<proteinExistence type="predicted"/>
<protein>
    <submittedName>
        <fullName evidence="2">Nuclear transport factor 2 family protein</fullName>
    </submittedName>
</protein>